<dbReference type="InterPro" id="IPR008883">
    <property type="entry name" value="UEV_N"/>
</dbReference>
<protein>
    <recommendedName>
        <fullName evidence="1">UEV domain-containing protein</fullName>
    </recommendedName>
</protein>
<dbReference type="Proteomes" id="UP001237642">
    <property type="component" value="Unassembled WGS sequence"/>
</dbReference>
<dbReference type="PANTHER" id="PTHR23306">
    <property type="entry name" value="TUMOR SUSCEPTIBILITY GENE 101 PROTEIN-RELATED"/>
    <property type="match status" value="1"/>
</dbReference>
<evidence type="ECO:0000313" key="3">
    <source>
        <dbReference type="Proteomes" id="UP001237642"/>
    </source>
</evidence>
<accession>A0AAD8H9G5</accession>
<evidence type="ECO:0000259" key="1">
    <source>
        <dbReference type="PROSITE" id="PS51322"/>
    </source>
</evidence>
<proteinExistence type="predicted"/>
<dbReference type="GO" id="GO:0008333">
    <property type="term" value="P:endosome to lysosome transport"/>
    <property type="evidence" value="ECO:0007669"/>
    <property type="project" value="TreeGrafter"/>
</dbReference>
<dbReference type="CDD" id="cd11685">
    <property type="entry name" value="UEV_TSG101-like"/>
    <property type="match status" value="1"/>
</dbReference>
<dbReference type="SUPFAM" id="SSF54495">
    <property type="entry name" value="UBC-like"/>
    <property type="match status" value="1"/>
</dbReference>
<dbReference type="GO" id="GO:0015031">
    <property type="term" value="P:protein transport"/>
    <property type="evidence" value="ECO:0007669"/>
    <property type="project" value="InterPro"/>
</dbReference>
<dbReference type="GO" id="GO:0043130">
    <property type="term" value="F:ubiquitin binding"/>
    <property type="evidence" value="ECO:0007669"/>
    <property type="project" value="TreeGrafter"/>
</dbReference>
<dbReference type="GO" id="GO:0000813">
    <property type="term" value="C:ESCRT I complex"/>
    <property type="evidence" value="ECO:0007669"/>
    <property type="project" value="TreeGrafter"/>
</dbReference>
<dbReference type="Pfam" id="PF05743">
    <property type="entry name" value="UEV"/>
    <property type="match status" value="1"/>
</dbReference>
<dbReference type="InterPro" id="IPR052070">
    <property type="entry name" value="ESCRT-I_UEV_domain"/>
</dbReference>
<dbReference type="Gene3D" id="3.10.110.10">
    <property type="entry name" value="Ubiquitin Conjugating Enzyme"/>
    <property type="match status" value="1"/>
</dbReference>
<organism evidence="2 3">
    <name type="scientific">Heracleum sosnowskyi</name>
    <dbReference type="NCBI Taxonomy" id="360622"/>
    <lineage>
        <taxon>Eukaryota</taxon>
        <taxon>Viridiplantae</taxon>
        <taxon>Streptophyta</taxon>
        <taxon>Embryophyta</taxon>
        <taxon>Tracheophyta</taxon>
        <taxon>Spermatophyta</taxon>
        <taxon>Magnoliopsida</taxon>
        <taxon>eudicotyledons</taxon>
        <taxon>Gunneridae</taxon>
        <taxon>Pentapetalae</taxon>
        <taxon>asterids</taxon>
        <taxon>campanulids</taxon>
        <taxon>Apiales</taxon>
        <taxon>Apiaceae</taxon>
        <taxon>Apioideae</taxon>
        <taxon>apioid superclade</taxon>
        <taxon>Tordylieae</taxon>
        <taxon>Tordyliinae</taxon>
        <taxon>Heracleum</taxon>
    </lineage>
</organism>
<dbReference type="PANTHER" id="PTHR23306:SF21">
    <property type="entry name" value="UBIQUITIN-CONJUGATING ENZYME_RWD-LIKE PROTEIN"/>
    <property type="match status" value="1"/>
</dbReference>
<dbReference type="EMBL" id="JAUIZM010000010">
    <property type="protein sequence ID" value="KAK1362426.1"/>
    <property type="molecule type" value="Genomic_DNA"/>
</dbReference>
<evidence type="ECO:0000313" key="2">
    <source>
        <dbReference type="EMBL" id="KAK1362426.1"/>
    </source>
</evidence>
<name>A0AAD8H9G5_9APIA</name>
<dbReference type="InterPro" id="IPR016135">
    <property type="entry name" value="UBQ-conjugating_enzyme/RWD"/>
</dbReference>
<comment type="caution">
    <text evidence="2">The sequence shown here is derived from an EMBL/GenBank/DDBJ whole genome shotgun (WGS) entry which is preliminary data.</text>
</comment>
<dbReference type="PROSITE" id="PS51322">
    <property type="entry name" value="UEV"/>
    <property type="match status" value="1"/>
</dbReference>
<sequence>MSSPSSVHFIDSALSCTSPFALSYTDPDKKWLIRKQLILLLQNFPSFRPSVDVFTHNDGNIVNLLFATGELHVSNSASPINLSIWLHENYPDMAPIVFVSSNLGKFSTFPPIHLIVLKLFKLLVVIYRDESDMNQ</sequence>
<gene>
    <name evidence="2" type="ORF">POM88_046900</name>
</gene>
<dbReference type="AlphaFoldDB" id="A0AAD8H9G5"/>
<feature type="domain" description="UEV" evidence="1">
    <location>
        <begin position="14"/>
        <end position="135"/>
    </location>
</feature>
<keyword evidence="3" id="KW-1185">Reference proteome</keyword>
<reference evidence="2" key="1">
    <citation type="submission" date="2023-02" db="EMBL/GenBank/DDBJ databases">
        <title>Genome of toxic invasive species Heracleum sosnowskyi carries increased number of genes despite the absence of recent whole-genome duplications.</title>
        <authorList>
            <person name="Schelkunov M."/>
            <person name="Shtratnikova V."/>
            <person name="Makarenko M."/>
            <person name="Klepikova A."/>
            <person name="Omelchenko D."/>
            <person name="Novikova G."/>
            <person name="Obukhova E."/>
            <person name="Bogdanov V."/>
            <person name="Penin A."/>
            <person name="Logacheva M."/>
        </authorList>
    </citation>
    <scope>NUCLEOTIDE SEQUENCE</scope>
    <source>
        <strain evidence="2">Hsosn_3</strain>
        <tissue evidence="2">Leaf</tissue>
    </source>
</reference>
<reference evidence="2" key="2">
    <citation type="submission" date="2023-05" db="EMBL/GenBank/DDBJ databases">
        <authorList>
            <person name="Schelkunov M.I."/>
        </authorList>
    </citation>
    <scope>NUCLEOTIDE SEQUENCE</scope>
    <source>
        <strain evidence="2">Hsosn_3</strain>
        <tissue evidence="2">Leaf</tissue>
    </source>
</reference>